<evidence type="ECO:0000256" key="1">
    <source>
        <dbReference type="ARBA" id="ARBA00004604"/>
    </source>
</evidence>
<evidence type="ECO:0000313" key="12">
    <source>
        <dbReference type="WBParaSite" id="ECPE_0000006301-mRNA-1"/>
    </source>
</evidence>
<dbReference type="GO" id="GO:0003682">
    <property type="term" value="F:chromatin binding"/>
    <property type="evidence" value="ECO:0007669"/>
    <property type="project" value="TreeGrafter"/>
</dbReference>
<evidence type="ECO:0000256" key="3">
    <source>
        <dbReference type="ARBA" id="ARBA00023054"/>
    </source>
</evidence>
<organism evidence="12">
    <name type="scientific">Echinostoma caproni</name>
    <dbReference type="NCBI Taxonomy" id="27848"/>
    <lineage>
        <taxon>Eukaryota</taxon>
        <taxon>Metazoa</taxon>
        <taxon>Spiralia</taxon>
        <taxon>Lophotrochozoa</taxon>
        <taxon>Platyhelminthes</taxon>
        <taxon>Trematoda</taxon>
        <taxon>Digenea</taxon>
        <taxon>Plagiorchiida</taxon>
        <taxon>Echinostomata</taxon>
        <taxon>Echinostomatoidea</taxon>
        <taxon>Echinostomatidae</taxon>
        <taxon>Echinostoma</taxon>
    </lineage>
</organism>
<dbReference type="Pfam" id="PF03914">
    <property type="entry name" value="CBF"/>
    <property type="match status" value="1"/>
</dbReference>
<protein>
    <recommendedName>
        <fullName evidence="6">NOC3-like protein</fullName>
    </recommendedName>
    <alternativeName>
        <fullName evidence="5">Nucleolar complex-associated protein 3-like protein</fullName>
    </alternativeName>
</protein>
<reference evidence="10 11" key="2">
    <citation type="submission" date="2018-11" db="EMBL/GenBank/DDBJ databases">
        <authorList>
            <consortium name="Pathogen Informatics"/>
        </authorList>
    </citation>
    <scope>NUCLEOTIDE SEQUENCE [LARGE SCALE GENOMIC DNA]</scope>
    <source>
        <strain evidence="10 11">Egypt</strain>
    </source>
</reference>
<name>A0A182ZZC9_9TREM</name>
<dbReference type="Proteomes" id="UP000272942">
    <property type="component" value="Unassembled WGS sequence"/>
</dbReference>
<evidence type="ECO:0000256" key="5">
    <source>
        <dbReference type="ARBA" id="ARBA00032701"/>
    </source>
</evidence>
<dbReference type="PANTHER" id="PTHR14428">
    <property type="entry name" value="NUCLEOLAR COMPLEX PROTEIN 3"/>
    <property type="match status" value="1"/>
</dbReference>
<keyword evidence="3" id="KW-0175">Coiled coil</keyword>
<feature type="domain" description="Nucleolar complex-associated protein 3 N-terminal" evidence="9">
    <location>
        <begin position="29"/>
        <end position="102"/>
    </location>
</feature>
<dbReference type="InterPro" id="IPR016903">
    <property type="entry name" value="Nucleolar_cplx-assoc_3"/>
</dbReference>
<evidence type="ECO:0000256" key="2">
    <source>
        <dbReference type="ARBA" id="ARBA00007797"/>
    </source>
</evidence>
<sequence>MSLTNEEQTEGLSGAQLLLAQKKQRTEMKLSIVTNCESVIQSPEVNMPSLRELTKCFEASKYMSSKTIRSLLIASLCVVYKDILPAYRIRPLTEQEKSQPICRAIHLFARKKSYRFRPAVAKALSLVPITEVVDEAAKLAEKVDRSMKSRRERKKDKLERKHEKEMAETVAAKSHEERVKLNTLILNEILFVYFKVLKTTSNSELLSSVLEGLSVYSNLINVVYVDSLLSILNQYIEQKDTKLADGLNCVHTALNILNNPVSTVALQTDPTRFYNHLYALLGRMSGTSNPPDKPDGLSATLLAISSNYGRSNTPASQAVSQMIRRQEIARQKDPRTESDIDGTVTGSDNLAASARPFSSRVTVHEAERLTDVLLSCLHMLLVRRRRDVSINRVLAFVKRLSGAALTMVGKPVELCGILWLFLVRSLLFSHSFYFVPYLM</sequence>
<dbReference type="GO" id="GO:0006270">
    <property type="term" value="P:DNA replication initiation"/>
    <property type="evidence" value="ECO:0007669"/>
    <property type="project" value="TreeGrafter"/>
</dbReference>
<dbReference type="EMBL" id="UZAN01000165">
    <property type="protein sequence ID" value="VDP16915.1"/>
    <property type="molecule type" value="Genomic_DNA"/>
</dbReference>
<comment type="subcellular location">
    <subcellularLocation>
        <location evidence="1">Nucleus</location>
        <location evidence="1">Nucleolus</location>
    </subcellularLocation>
</comment>
<dbReference type="OrthoDB" id="10263597at2759"/>
<evidence type="ECO:0000313" key="10">
    <source>
        <dbReference type="EMBL" id="VDP16915.1"/>
    </source>
</evidence>
<feature type="domain" description="CCAAT-binding factor" evidence="8">
    <location>
        <begin position="253"/>
        <end position="420"/>
    </location>
</feature>
<dbReference type="PANTHER" id="PTHR14428:SF5">
    <property type="entry name" value="NUCLEOLAR COMPLEX PROTEIN 3 HOMOLOG"/>
    <property type="match status" value="1"/>
</dbReference>
<evidence type="ECO:0000259" key="9">
    <source>
        <dbReference type="Pfam" id="PF07540"/>
    </source>
</evidence>
<feature type="region of interest" description="Disordered" evidence="7">
    <location>
        <begin position="145"/>
        <end position="169"/>
    </location>
</feature>
<accession>A0A182ZZC9</accession>
<evidence type="ECO:0000259" key="8">
    <source>
        <dbReference type="Pfam" id="PF03914"/>
    </source>
</evidence>
<dbReference type="GO" id="GO:0005730">
    <property type="term" value="C:nucleolus"/>
    <property type="evidence" value="ECO:0007669"/>
    <property type="project" value="UniProtKB-SubCell"/>
</dbReference>
<proteinExistence type="inferred from homology"/>
<dbReference type="Pfam" id="PF07540">
    <property type="entry name" value="NOC3p"/>
    <property type="match status" value="1"/>
</dbReference>
<reference evidence="12" key="1">
    <citation type="submission" date="2016-06" db="UniProtKB">
        <authorList>
            <consortium name="WormBaseParasite"/>
        </authorList>
    </citation>
    <scope>IDENTIFICATION</scope>
</reference>
<dbReference type="WBParaSite" id="ECPE_0000006301-mRNA-1">
    <property type="protein sequence ID" value="ECPE_0000006301-mRNA-1"/>
    <property type="gene ID" value="ECPE_0000006301"/>
</dbReference>
<dbReference type="AlphaFoldDB" id="A0A182ZZC9"/>
<evidence type="ECO:0000313" key="11">
    <source>
        <dbReference type="Proteomes" id="UP000272942"/>
    </source>
</evidence>
<gene>
    <name evidence="10" type="ORF">ECPE_LOCUS64</name>
</gene>
<feature type="compositionally biased region" description="Basic and acidic residues" evidence="7">
    <location>
        <begin position="325"/>
        <end position="338"/>
    </location>
</feature>
<evidence type="ECO:0000256" key="7">
    <source>
        <dbReference type="SAM" id="MobiDB-lite"/>
    </source>
</evidence>
<comment type="similarity">
    <text evidence="2">Belongs to the CBF/MAK21 family.</text>
</comment>
<keyword evidence="4" id="KW-0539">Nucleus</keyword>
<dbReference type="InterPro" id="IPR005612">
    <property type="entry name" value="CCAAT-binding_factor"/>
</dbReference>
<evidence type="ECO:0000256" key="6">
    <source>
        <dbReference type="ARBA" id="ARBA00032937"/>
    </source>
</evidence>
<feature type="region of interest" description="Disordered" evidence="7">
    <location>
        <begin position="325"/>
        <end position="347"/>
    </location>
</feature>
<keyword evidence="11" id="KW-1185">Reference proteome</keyword>
<evidence type="ECO:0000256" key="4">
    <source>
        <dbReference type="ARBA" id="ARBA00023242"/>
    </source>
</evidence>
<dbReference type="InterPro" id="IPR011501">
    <property type="entry name" value="Noc3_N"/>
</dbReference>